<dbReference type="EMBL" id="BMYU01000004">
    <property type="protein sequence ID" value="GGX42457.1"/>
    <property type="molecule type" value="Genomic_DNA"/>
</dbReference>
<dbReference type="Proteomes" id="UP000653343">
    <property type="component" value="Unassembled WGS sequence"/>
</dbReference>
<feature type="domain" description="Pilus formation protein N-terminal" evidence="1">
    <location>
        <begin position="320"/>
        <end position="368"/>
    </location>
</feature>
<proteinExistence type="predicted"/>
<accession>A0ABQ2XZE2</accession>
<evidence type="ECO:0000313" key="2">
    <source>
        <dbReference type="EMBL" id="GGX42457.1"/>
    </source>
</evidence>
<sequence length="838" mass="82849">MIRLQKNGFELVRLFRYFVAILFAVALAACGGGGGSAGSSGNGAALFVSAPSAITIIPGQTVQYTVGGGVPSYAVATATSGIIATIKDKVLTVTAVAGGTSQVTVTDSAGNKVGIAVTIGTGIPLFTSAPSEFSMAVGASTSSFVIGGGSAEYIVSVDNSSVVALSWINNSFSLFARAAGTANVTITDTMGGKISLKVTVTAGGTSSSASLTSTAPSTIKLALNETATYTISGGTPAYTVGSSDNSIVSASVSGNLLTVTGKGNGNASIKVLDTTGQNLPIAVQVGNATTAIFTSSPSDITVGAGNASPTFNVGGGTPPYTAVSANELVAKVALGTGSTFIVSGVAPGTTTVTLKDSTGSPVSINVTVKDTSTAPLALFTNAPSALTLQTSVTGSYLVSGGTPPYSAIPSNPSVVDSVVTGNNLSITGKVAGNAKVTISDSKGNKLPDIDVTVSGGTTLTLFTTAPSAITMATGSQPSYTISGGVAPYTVISSNAGVVSVVTPTVATSGASFTLKGEADGSASVLITDSTGKTVPLIAVTVTNTLPGTLNTTAPQSGVTLKLGSTDTDNGNYGIIGGTPPFNVVSSDVTVAKITSPATFPTLTTIFSVKAVAAGTSTITVTDAKGIQASFAVKVLAVTGPTFTVSPSNVTAGNVGDILYFRVDGGVAPYTVLSNNSAAIGIPSGTVLSSSGGTFTAQLTRASATSNQIVVSDAAGAVQTVTVSTVGAPATGFWVTPSSWTIDEATSAPVTMTLNGGNGPYQIFWNDKVLANVYTSTGTDLSLPSSTFFNDSTLSVRVGTQGTRCVAGDTTITFTIVDSLNRSTTSTMTIKNSNVLSGC</sequence>
<keyword evidence="3" id="KW-1185">Reference proteome</keyword>
<evidence type="ECO:0000313" key="3">
    <source>
        <dbReference type="Proteomes" id="UP000653343"/>
    </source>
</evidence>
<reference evidence="3" key="1">
    <citation type="journal article" date="2019" name="Int. J. Syst. Evol. Microbiol.">
        <title>The Global Catalogue of Microorganisms (GCM) 10K type strain sequencing project: providing services to taxonomists for standard genome sequencing and annotation.</title>
        <authorList>
            <consortium name="The Broad Institute Genomics Platform"/>
            <consortium name="The Broad Institute Genome Sequencing Center for Infectious Disease"/>
            <person name="Wu L."/>
            <person name="Ma J."/>
        </authorList>
    </citation>
    <scope>NUCLEOTIDE SEQUENCE [LARGE SCALE GENOMIC DNA]</scope>
    <source>
        <strain evidence="3">KCTC 23917</strain>
    </source>
</reference>
<dbReference type="Pfam" id="PF13629">
    <property type="entry name" value="T2SS-T3SS_pil_N"/>
    <property type="match status" value="2"/>
</dbReference>
<evidence type="ECO:0000259" key="1">
    <source>
        <dbReference type="Pfam" id="PF13629"/>
    </source>
</evidence>
<dbReference type="RefSeq" id="WP_189357161.1">
    <property type="nucleotide sequence ID" value="NZ_BMYU01000004.1"/>
</dbReference>
<dbReference type="InterPro" id="IPR032789">
    <property type="entry name" value="T2SS-T3SS_pil_N"/>
</dbReference>
<organism evidence="2 3">
    <name type="scientific">Undibacterium squillarum</name>
    <dbReference type="NCBI Taxonomy" id="1131567"/>
    <lineage>
        <taxon>Bacteria</taxon>
        <taxon>Pseudomonadati</taxon>
        <taxon>Pseudomonadota</taxon>
        <taxon>Betaproteobacteria</taxon>
        <taxon>Burkholderiales</taxon>
        <taxon>Oxalobacteraceae</taxon>
        <taxon>Undibacterium</taxon>
    </lineage>
</organism>
<gene>
    <name evidence="2" type="ORF">GCM10010946_21350</name>
</gene>
<comment type="caution">
    <text evidence="2">The sequence shown here is derived from an EMBL/GenBank/DDBJ whole genome shotgun (WGS) entry which is preliminary data.</text>
</comment>
<name>A0ABQ2XZE2_9BURK</name>
<dbReference type="PROSITE" id="PS51257">
    <property type="entry name" value="PROKAR_LIPOPROTEIN"/>
    <property type="match status" value="1"/>
</dbReference>
<feature type="domain" description="Pilus formation protein N-terminal" evidence="1">
    <location>
        <begin position="390"/>
        <end position="454"/>
    </location>
</feature>
<protein>
    <recommendedName>
        <fullName evidence="1">Pilus formation protein N-terminal domain-containing protein</fullName>
    </recommendedName>
</protein>